<evidence type="ECO:0000256" key="5">
    <source>
        <dbReference type="SAM" id="MobiDB-lite"/>
    </source>
</evidence>
<organism evidence="7 8">
    <name type="scientific">Phaeosphaeria nodorum (strain SN15 / ATCC MYA-4574 / FGSC 10173)</name>
    <name type="common">Glume blotch fungus</name>
    <name type="synonym">Parastagonospora nodorum</name>
    <dbReference type="NCBI Taxonomy" id="321614"/>
    <lineage>
        <taxon>Eukaryota</taxon>
        <taxon>Fungi</taxon>
        <taxon>Dikarya</taxon>
        <taxon>Ascomycota</taxon>
        <taxon>Pezizomycotina</taxon>
        <taxon>Dothideomycetes</taxon>
        <taxon>Pleosporomycetidae</taxon>
        <taxon>Pleosporales</taxon>
        <taxon>Pleosporineae</taxon>
        <taxon>Phaeosphaeriaceae</taxon>
        <taxon>Parastagonospora</taxon>
    </lineage>
</organism>
<dbReference type="InterPro" id="IPR009000">
    <property type="entry name" value="Transl_B-barrel_sf"/>
</dbReference>
<dbReference type="GO" id="GO:0003735">
    <property type="term" value="F:structural constituent of ribosome"/>
    <property type="evidence" value="ECO:0007669"/>
    <property type="project" value="InterPro"/>
</dbReference>
<feature type="chain" id="PRO_5030600730" description="Large ribosomal subunit protein uL3m" evidence="6">
    <location>
        <begin position="25"/>
        <end position="325"/>
    </location>
</feature>
<evidence type="ECO:0000256" key="4">
    <source>
        <dbReference type="ARBA" id="ARBA00035209"/>
    </source>
</evidence>
<dbReference type="HAMAP" id="MF_01325_B">
    <property type="entry name" value="Ribosomal_uL3_B"/>
    <property type="match status" value="1"/>
</dbReference>
<dbReference type="FunFam" id="2.40.30.10:FF:000004">
    <property type="entry name" value="50S ribosomal protein L3"/>
    <property type="match status" value="1"/>
</dbReference>
<evidence type="ECO:0000313" key="8">
    <source>
        <dbReference type="Proteomes" id="UP000663193"/>
    </source>
</evidence>
<accession>A0A7U2FFB4</accession>
<evidence type="ECO:0000256" key="3">
    <source>
        <dbReference type="ARBA" id="ARBA00023274"/>
    </source>
</evidence>
<dbReference type="SUPFAM" id="SSF50447">
    <property type="entry name" value="Translation proteins"/>
    <property type="match status" value="1"/>
</dbReference>
<proteinExistence type="inferred from homology"/>
<name>A0A7U2FFB4_PHANO</name>
<dbReference type="FunFam" id="3.30.160.810:FF:000001">
    <property type="entry name" value="50S ribosomal protein L3"/>
    <property type="match status" value="1"/>
</dbReference>
<protein>
    <recommendedName>
        <fullName evidence="4">Large ribosomal subunit protein uL3m</fullName>
    </recommendedName>
</protein>
<dbReference type="NCBIfam" id="TIGR03625">
    <property type="entry name" value="L3_bact"/>
    <property type="match status" value="1"/>
</dbReference>
<dbReference type="OrthoDB" id="274683at2759"/>
<evidence type="ECO:0000256" key="6">
    <source>
        <dbReference type="SAM" id="SignalP"/>
    </source>
</evidence>
<feature type="signal peptide" evidence="6">
    <location>
        <begin position="1"/>
        <end position="24"/>
    </location>
</feature>
<dbReference type="Gene3D" id="2.40.30.10">
    <property type="entry name" value="Translation factors"/>
    <property type="match status" value="1"/>
</dbReference>
<dbReference type="InterPro" id="IPR000597">
    <property type="entry name" value="Ribosomal_uL3"/>
</dbReference>
<reference evidence="8" key="1">
    <citation type="journal article" date="2021" name="BMC Genomics">
        <title>Chromosome-level genome assembly and manually-curated proteome of model necrotroph Parastagonospora nodorum Sn15 reveals a genome-wide trove of candidate effector homologs, and redundancy of virulence-related functions within an accessory chromosome.</title>
        <authorList>
            <person name="Bertazzoni S."/>
            <person name="Jones D.A.B."/>
            <person name="Phan H.T."/>
            <person name="Tan K.-C."/>
            <person name="Hane J.K."/>
        </authorList>
    </citation>
    <scope>NUCLEOTIDE SEQUENCE [LARGE SCALE GENOMIC DNA]</scope>
    <source>
        <strain evidence="8">SN15 / ATCC MYA-4574 / FGSC 10173)</strain>
    </source>
</reference>
<dbReference type="PANTHER" id="PTHR11229">
    <property type="entry name" value="50S RIBOSOMAL PROTEIN L3"/>
    <property type="match status" value="1"/>
</dbReference>
<dbReference type="GO" id="GO:1990904">
    <property type="term" value="C:ribonucleoprotein complex"/>
    <property type="evidence" value="ECO:0007669"/>
    <property type="project" value="UniProtKB-KW"/>
</dbReference>
<dbReference type="PANTHER" id="PTHR11229:SF8">
    <property type="entry name" value="LARGE RIBOSOMAL SUBUNIT PROTEIN UL3M"/>
    <property type="match status" value="1"/>
</dbReference>
<dbReference type="GO" id="GO:0006412">
    <property type="term" value="P:translation"/>
    <property type="evidence" value="ECO:0007669"/>
    <property type="project" value="InterPro"/>
</dbReference>
<feature type="compositionally biased region" description="Low complexity" evidence="5">
    <location>
        <begin position="313"/>
        <end position="325"/>
    </location>
</feature>
<dbReference type="EMBL" id="CP069035">
    <property type="protein sequence ID" value="QRD01856.1"/>
    <property type="molecule type" value="Genomic_DNA"/>
</dbReference>
<dbReference type="Gene3D" id="3.30.160.810">
    <property type="match status" value="1"/>
</dbReference>
<keyword evidence="2" id="KW-0689">Ribosomal protein</keyword>
<dbReference type="InterPro" id="IPR019927">
    <property type="entry name" value="Ribosomal_uL3_bac/org-type"/>
</dbReference>
<keyword evidence="3" id="KW-0687">Ribonucleoprotein</keyword>
<keyword evidence="8" id="KW-1185">Reference proteome</keyword>
<feature type="region of interest" description="Disordered" evidence="5">
    <location>
        <begin position="296"/>
        <end position="325"/>
    </location>
</feature>
<dbReference type="GO" id="GO:0005840">
    <property type="term" value="C:ribosome"/>
    <property type="evidence" value="ECO:0007669"/>
    <property type="project" value="UniProtKB-KW"/>
</dbReference>
<gene>
    <name evidence="7" type="ORF">JI435_048400</name>
</gene>
<sequence length="325" mass="34478">MPPKAPLNWGLLPPAFLLPSSIRALIPAQPAAAATSYTCIRTIKSTNTPRPDRFAHRPGKPALNSTSAAALERKAHSTPLRTGLLALKRGMTAIYDPTTGKRAACTVLQLDRNVVVAHKTREKNGYWAVQIGAGQKEARNVTKPMLGHFAKAETAPKRWVVEFKVKGQEGLGVRVGESVGAGWFKEGMWVDVRGISRGMGFAGGMKRHGFSGQPASHGQSLMHRGMGSAGGSQGSGSRVLPGKRMAGRMGNESVTVKNLKVMQVDEENGIVVVNGCVPGPKNQVIKVQDALGKPWPEGPMSVKKSQPAEVSQTVVEETPAATATA</sequence>
<evidence type="ECO:0000256" key="2">
    <source>
        <dbReference type="ARBA" id="ARBA00022980"/>
    </source>
</evidence>
<dbReference type="VEuPathDB" id="FungiDB:JI435_048400"/>
<dbReference type="AlphaFoldDB" id="A0A7U2FFB4"/>
<evidence type="ECO:0000313" key="7">
    <source>
        <dbReference type="EMBL" id="QRD01856.1"/>
    </source>
</evidence>
<keyword evidence="6" id="KW-0732">Signal</keyword>
<evidence type="ECO:0000256" key="1">
    <source>
        <dbReference type="ARBA" id="ARBA00006540"/>
    </source>
</evidence>
<comment type="similarity">
    <text evidence="1">Belongs to the universal ribosomal protein uL3 family.</text>
</comment>
<dbReference type="Pfam" id="PF00297">
    <property type="entry name" value="Ribosomal_L3"/>
    <property type="match status" value="1"/>
</dbReference>
<dbReference type="Proteomes" id="UP000663193">
    <property type="component" value="Chromosome 13"/>
</dbReference>